<evidence type="ECO:0000256" key="1">
    <source>
        <dbReference type="SAM" id="Phobius"/>
    </source>
</evidence>
<feature type="transmembrane region" description="Helical" evidence="1">
    <location>
        <begin position="12"/>
        <end position="33"/>
    </location>
</feature>
<accession>A0A4S3KK18</accession>
<reference evidence="2 3" key="1">
    <citation type="submission" date="2017-02" db="EMBL/GenBank/DDBJ databases">
        <title>Whole genome sequencing of Rhodanobacter lindaniclasticus DSM 17932.</title>
        <authorList>
            <person name="Kumar S."/>
            <person name="Patil P."/>
            <person name="Patil P.B."/>
        </authorList>
    </citation>
    <scope>NUCLEOTIDE SEQUENCE [LARGE SCALE GENOMIC DNA]</scope>
    <source>
        <strain evidence="2 3">DSM 17932</strain>
    </source>
</reference>
<dbReference type="OrthoDB" id="5957829at2"/>
<keyword evidence="1" id="KW-0472">Membrane</keyword>
<keyword evidence="1" id="KW-1133">Transmembrane helix</keyword>
<sequence>MLNNLASGRRIALRIVLLQFAVALLVGGTFLVLGRREAASAAAGAVVVALGTAVMSARMFSGIGGAGLALGRLLAGMLLKWVVIVGGLVVILFQFKLPPLAAITGLVAAYAVYLLAFRFKG</sequence>
<feature type="transmembrane region" description="Helical" evidence="1">
    <location>
        <begin position="99"/>
        <end position="117"/>
    </location>
</feature>
<protein>
    <recommendedName>
        <fullName evidence="4">ATP synthase I</fullName>
    </recommendedName>
</protein>
<gene>
    <name evidence="2" type="ORF">B1991_03120</name>
</gene>
<keyword evidence="3" id="KW-1185">Reference proteome</keyword>
<dbReference type="Proteomes" id="UP000306317">
    <property type="component" value="Unassembled WGS sequence"/>
</dbReference>
<evidence type="ECO:0008006" key="4">
    <source>
        <dbReference type="Google" id="ProtNLM"/>
    </source>
</evidence>
<name>A0A4S3KK18_9GAMM</name>
<dbReference type="EMBL" id="MWIO01000011">
    <property type="protein sequence ID" value="THD09165.1"/>
    <property type="molecule type" value="Genomic_DNA"/>
</dbReference>
<keyword evidence="1" id="KW-0812">Transmembrane</keyword>
<organism evidence="2 3">
    <name type="scientific">Rhodanobacter lindaniclasticus</name>
    <dbReference type="NCBI Taxonomy" id="75310"/>
    <lineage>
        <taxon>Bacteria</taxon>
        <taxon>Pseudomonadati</taxon>
        <taxon>Pseudomonadota</taxon>
        <taxon>Gammaproteobacteria</taxon>
        <taxon>Lysobacterales</taxon>
        <taxon>Rhodanobacteraceae</taxon>
        <taxon>Rhodanobacter</taxon>
    </lineage>
</organism>
<evidence type="ECO:0000313" key="3">
    <source>
        <dbReference type="Proteomes" id="UP000306317"/>
    </source>
</evidence>
<evidence type="ECO:0000313" key="2">
    <source>
        <dbReference type="EMBL" id="THD09165.1"/>
    </source>
</evidence>
<proteinExistence type="predicted"/>
<dbReference type="AlphaFoldDB" id="A0A4S3KK18"/>
<feature type="transmembrane region" description="Helical" evidence="1">
    <location>
        <begin position="73"/>
        <end position="93"/>
    </location>
</feature>
<comment type="caution">
    <text evidence="2">The sequence shown here is derived from an EMBL/GenBank/DDBJ whole genome shotgun (WGS) entry which is preliminary data.</text>
</comment>
<feature type="transmembrane region" description="Helical" evidence="1">
    <location>
        <begin position="39"/>
        <end position="61"/>
    </location>
</feature>
<dbReference type="RefSeq" id="WP_136257247.1">
    <property type="nucleotide sequence ID" value="NZ_MWIO01000011.1"/>
</dbReference>